<protein>
    <submittedName>
        <fullName evidence="2">Uncharacterized protein</fullName>
    </submittedName>
</protein>
<dbReference type="PANTHER" id="PTHR12736:SF7">
    <property type="entry name" value="LANC-LIKE PROTEIN 3"/>
    <property type="match status" value="1"/>
</dbReference>
<dbReference type="SUPFAM" id="SSF158745">
    <property type="entry name" value="LanC-like"/>
    <property type="match status" value="1"/>
</dbReference>
<sequence length="311" mass="34311">MGPRYITNDISPLLTLYDPELRLEETLESIIEKLPPKKGYSVDTLSGLWAGPTGFAYLFLHVSALHPHLRIAGHRALTWASRYMHGARSHVRLDPRHCGIGSEKLAYEAVVACITRDLEDARIFLSNIPAILRGCAPKELLYGQAGTLYMLRMIRHWVPDSAALLEPAVQAITGAILADGADWKWHGKPYLGAVHGDIGIVTQLVLTTPSLAEQLGEKLDSLLDMQLPNGNWPSSVGKTDSHLVQFCHGAPGFLHSLVSLKPYFPNLQHKIDAAIVDGRRCVWREGLLRKEPSICHGTFGLCLLAPRENIS</sequence>
<dbReference type="GO" id="GO:0005886">
    <property type="term" value="C:plasma membrane"/>
    <property type="evidence" value="ECO:0007669"/>
    <property type="project" value="TreeGrafter"/>
</dbReference>
<dbReference type="Gene3D" id="1.50.10.10">
    <property type="match status" value="1"/>
</dbReference>
<gene>
    <name evidence="2" type="ORF">VPNG_06936</name>
</gene>
<dbReference type="AlphaFoldDB" id="A0A423WX57"/>
<dbReference type="GO" id="GO:0046872">
    <property type="term" value="F:metal ion binding"/>
    <property type="evidence" value="ECO:0007669"/>
    <property type="project" value="UniProtKB-KW"/>
</dbReference>
<dbReference type="CDD" id="cd04794">
    <property type="entry name" value="euk_LANCL"/>
    <property type="match status" value="1"/>
</dbReference>
<dbReference type="Pfam" id="PF05147">
    <property type="entry name" value="LANC_like"/>
    <property type="match status" value="1"/>
</dbReference>
<dbReference type="Proteomes" id="UP000285146">
    <property type="component" value="Unassembled WGS sequence"/>
</dbReference>
<dbReference type="InterPro" id="IPR012341">
    <property type="entry name" value="6hp_glycosidase-like_sf"/>
</dbReference>
<keyword evidence="3" id="KW-1185">Reference proteome</keyword>
<evidence type="ECO:0000313" key="2">
    <source>
        <dbReference type="EMBL" id="ROW08119.1"/>
    </source>
</evidence>
<dbReference type="OrthoDB" id="10257263at2759"/>
<name>A0A423WX57_9PEZI</name>
<dbReference type="PANTHER" id="PTHR12736">
    <property type="entry name" value="LANC-LIKE PROTEIN"/>
    <property type="match status" value="1"/>
</dbReference>
<dbReference type="EMBL" id="LKEB01000035">
    <property type="protein sequence ID" value="ROW08119.1"/>
    <property type="molecule type" value="Genomic_DNA"/>
</dbReference>
<keyword evidence="1" id="KW-0862">Zinc</keyword>
<dbReference type="GO" id="GO:0031179">
    <property type="term" value="P:peptide modification"/>
    <property type="evidence" value="ECO:0007669"/>
    <property type="project" value="InterPro"/>
</dbReference>
<proteinExistence type="predicted"/>
<dbReference type="InterPro" id="IPR007822">
    <property type="entry name" value="LANC-like"/>
</dbReference>
<feature type="binding site" evidence="1">
    <location>
        <position position="296"/>
    </location>
    <ligand>
        <name>Zn(2+)</name>
        <dbReference type="ChEBI" id="CHEBI:29105"/>
    </ligand>
</feature>
<feature type="binding site" evidence="1">
    <location>
        <position position="295"/>
    </location>
    <ligand>
        <name>Zn(2+)</name>
        <dbReference type="ChEBI" id="CHEBI:29105"/>
    </ligand>
</feature>
<accession>A0A423WX57</accession>
<dbReference type="SMART" id="SM01260">
    <property type="entry name" value="LANC_like"/>
    <property type="match status" value="1"/>
</dbReference>
<evidence type="ECO:0000313" key="3">
    <source>
        <dbReference type="Proteomes" id="UP000285146"/>
    </source>
</evidence>
<reference evidence="2 3" key="1">
    <citation type="submission" date="2015-09" db="EMBL/GenBank/DDBJ databases">
        <title>Host preference determinants of Valsa canker pathogens revealed by comparative genomics.</title>
        <authorList>
            <person name="Yin Z."/>
            <person name="Huang L."/>
        </authorList>
    </citation>
    <scope>NUCLEOTIDE SEQUENCE [LARGE SCALE GENOMIC DNA]</scope>
    <source>
        <strain evidence="2 3">SXYLt</strain>
    </source>
</reference>
<keyword evidence="1" id="KW-0479">Metal-binding</keyword>
<evidence type="ECO:0000256" key="1">
    <source>
        <dbReference type="PIRSR" id="PIRSR607822-1"/>
    </source>
</evidence>
<dbReference type="GO" id="GO:0005975">
    <property type="term" value="P:carbohydrate metabolic process"/>
    <property type="evidence" value="ECO:0007669"/>
    <property type="project" value="InterPro"/>
</dbReference>
<comment type="caution">
    <text evidence="2">The sequence shown here is derived from an EMBL/GenBank/DDBJ whole genome shotgun (WGS) entry which is preliminary data.</text>
</comment>
<dbReference type="InParanoid" id="A0A423WX57"/>
<feature type="binding site" evidence="1">
    <location>
        <position position="247"/>
    </location>
    <ligand>
        <name>Zn(2+)</name>
        <dbReference type="ChEBI" id="CHEBI:29105"/>
    </ligand>
</feature>
<dbReference type="PRINTS" id="PR01950">
    <property type="entry name" value="LANCSUPER"/>
</dbReference>
<organism evidence="2 3">
    <name type="scientific">Cytospora leucostoma</name>
    <dbReference type="NCBI Taxonomy" id="1230097"/>
    <lineage>
        <taxon>Eukaryota</taxon>
        <taxon>Fungi</taxon>
        <taxon>Dikarya</taxon>
        <taxon>Ascomycota</taxon>
        <taxon>Pezizomycotina</taxon>
        <taxon>Sordariomycetes</taxon>
        <taxon>Sordariomycetidae</taxon>
        <taxon>Diaporthales</taxon>
        <taxon>Cytosporaceae</taxon>
        <taxon>Cytospora</taxon>
    </lineage>
</organism>